<dbReference type="GeneID" id="43586629"/>
<reference evidence="1" key="2">
    <citation type="submission" date="2024-01" db="EMBL/GenBank/DDBJ databases">
        <title>Comparative genomics of Cryptococcus and Kwoniella reveals pathogenesis evolution and contrasting modes of karyotype evolution via chromosome fusion or intercentromeric recombination.</title>
        <authorList>
            <person name="Coelho M.A."/>
            <person name="David-Palma M."/>
            <person name="Shea T."/>
            <person name="Bowers K."/>
            <person name="McGinley-Smith S."/>
            <person name="Mohammad A.W."/>
            <person name="Gnirke A."/>
            <person name="Yurkov A.M."/>
            <person name="Nowrousian M."/>
            <person name="Sun S."/>
            <person name="Cuomo C.A."/>
            <person name="Heitman J."/>
        </authorList>
    </citation>
    <scope>NUCLEOTIDE SEQUENCE</scope>
    <source>
        <strain evidence="1">CBS 12478</strain>
    </source>
</reference>
<proteinExistence type="predicted"/>
<protein>
    <submittedName>
        <fullName evidence="1">Uncharacterized protein</fullName>
    </submittedName>
</protein>
<dbReference type="Proteomes" id="UP000322225">
    <property type="component" value="Chromosome 3"/>
</dbReference>
<gene>
    <name evidence="1" type="ORF">CI109_101540</name>
</gene>
<dbReference type="RefSeq" id="XP_031863452.1">
    <property type="nucleotide sequence ID" value="XM_032002515.1"/>
</dbReference>
<sequence>MDRQTKVRRAFDFHKNNVPKLHSQNRKIHKALQDVSRRLGIKTEDSPYPKLPVDWLPTVKVTTKLLPKGHPDYEETHKKYRREYSRQVKASQKFAAETWKTLAAHNKRLRQEYTQAIQIDQGAGHDTTSNRTVAPFAWSSKHHLIEEHDRIKSNKSKDAQARKREAFAFIEKHASKLYGENRTEQESLYALSTSVGKDRSFGKVTTSLSYASEELQRQDWLPDVRNPVKLDSSRKRETESAYKRAHYHMQQNQFEVADQFWNRLADDHEDLKHRKIELTQQVQQSFGEAMQKVLEEEEALKQASEGQPSGGGGSMGDRTGWSGDYEAYNSGYGEGGPSGKADSRGKSAY</sequence>
<evidence type="ECO:0000313" key="1">
    <source>
        <dbReference type="EMBL" id="WWD17103.1"/>
    </source>
</evidence>
<reference evidence="1" key="1">
    <citation type="submission" date="2017-08" db="EMBL/GenBank/DDBJ databases">
        <authorList>
            <person name="Cuomo C."/>
            <person name="Billmyre B."/>
            <person name="Heitman J."/>
        </authorList>
    </citation>
    <scope>NUCLEOTIDE SEQUENCE</scope>
    <source>
        <strain evidence="1">CBS 12478</strain>
    </source>
</reference>
<dbReference type="AlphaFoldDB" id="A0A5M6C5X9"/>
<dbReference type="KEGG" id="ksn:43586629"/>
<name>A0A5M6C5X9_9TREE</name>
<keyword evidence="2" id="KW-1185">Reference proteome</keyword>
<organism evidence="1 2">
    <name type="scientific">Kwoniella shandongensis</name>
    <dbReference type="NCBI Taxonomy" id="1734106"/>
    <lineage>
        <taxon>Eukaryota</taxon>
        <taxon>Fungi</taxon>
        <taxon>Dikarya</taxon>
        <taxon>Basidiomycota</taxon>
        <taxon>Agaricomycotina</taxon>
        <taxon>Tremellomycetes</taxon>
        <taxon>Tremellales</taxon>
        <taxon>Cryptococcaceae</taxon>
        <taxon>Kwoniella</taxon>
    </lineage>
</organism>
<dbReference type="EMBL" id="CP144053">
    <property type="protein sequence ID" value="WWD17103.1"/>
    <property type="molecule type" value="Genomic_DNA"/>
</dbReference>
<evidence type="ECO:0000313" key="2">
    <source>
        <dbReference type="Proteomes" id="UP000322225"/>
    </source>
</evidence>
<accession>A0A5M6C5X9</accession>